<dbReference type="AlphaFoldDB" id="A0AAD4CZE8"/>
<gene>
    <name evidence="1" type="ORF">BGZ95_008668</name>
</gene>
<sequence length="135" mass="15000">MALFPEDFQPRCAVSTTVPVSPIPDGLEELLVPRPDETTDAWTNDLRDVLGYQHLGYLYARFLGPDGNPESSSEKHPLWTHLADLIELQDGTSRIYPLGRTTDSGDHPLLGLSNLVCEIRQEMATNIENLWTGPA</sequence>
<comment type="caution">
    <text evidence="1">The sequence shown here is derived from an EMBL/GenBank/DDBJ whole genome shotgun (WGS) entry which is preliminary data.</text>
</comment>
<evidence type="ECO:0000313" key="1">
    <source>
        <dbReference type="EMBL" id="KAG0247443.1"/>
    </source>
</evidence>
<evidence type="ECO:0000313" key="2">
    <source>
        <dbReference type="Proteomes" id="UP001194580"/>
    </source>
</evidence>
<reference evidence="1" key="1">
    <citation type="journal article" date="2020" name="Fungal Divers.">
        <title>Resolving the Mortierellaceae phylogeny through synthesis of multi-gene phylogenetics and phylogenomics.</title>
        <authorList>
            <person name="Vandepol N."/>
            <person name="Liber J."/>
            <person name="Desiro A."/>
            <person name="Na H."/>
            <person name="Kennedy M."/>
            <person name="Barry K."/>
            <person name="Grigoriev I.V."/>
            <person name="Miller A.N."/>
            <person name="O'Donnell K."/>
            <person name="Stajich J.E."/>
            <person name="Bonito G."/>
        </authorList>
    </citation>
    <scope>NUCLEOTIDE SEQUENCE</scope>
    <source>
        <strain evidence="1">NRRL 28262</strain>
    </source>
</reference>
<dbReference type="EMBL" id="JAAAIL010004679">
    <property type="protein sequence ID" value="KAG0247443.1"/>
    <property type="molecule type" value="Genomic_DNA"/>
</dbReference>
<protein>
    <submittedName>
        <fullName evidence="1">Uncharacterized protein</fullName>
    </submittedName>
</protein>
<organism evidence="1 2">
    <name type="scientific">Linnemannia exigua</name>
    <dbReference type="NCBI Taxonomy" id="604196"/>
    <lineage>
        <taxon>Eukaryota</taxon>
        <taxon>Fungi</taxon>
        <taxon>Fungi incertae sedis</taxon>
        <taxon>Mucoromycota</taxon>
        <taxon>Mortierellomycotina</taxon>
        <taxon>Mortierellomycetes</taxon>
        <taxon>Mortierellales</taxon>
        <taxon>Mortierellaceae</taxon>
        <taxon>Linnemannia</taxon>
    </lineage>
</organism>
<keyword evidence="2" id="KW-1185">Reference proteome</keyword>
<dbReference type="Proteomes" id="UP001194580">
    <property type="component" value="Unassembled WGS sequence"/>
</dbReference>
<proteinExistence type="predicted"/>
<name>A0AAD4CZE8_9FUNG</name>
<accession>A0AAD4CZE8</accession>
<feature type="non-terminal residue" evidence="1">
    <location>
        <position position="135"/>
    </location>
</feature>